<evidence type="ECO:0000313" key="2">
    <source>
        <dbReference type="EMBL" id="TFZ00525.1"/>
    </source>
</evidence>
<comment type="caution">
    <text evidence="2">The sequence shown here is derived from an EMBL/GenBank/DDBJ whole genome shotgun (WGS) entry which is preliminary data.</text>
</comment>
<feature type="chain" id="PRO_5021508288" evidence="1">
    <location>
        <begin position="30"/>
        <end position="192"/>
    </location>
</feature>
<proteinExistence type="predicted"/>
<keyword evidence="1" id="KW-0732">Signal</keyword>
<reference evidence="2 3" key="1">
    <citation type="submission" date="2019-03" db="EMBL/GenBank/DDBJ databases">
        <title>Ramlibacter henchirensis DSM 14656, whole genome shotgun sequence.</title>
        <authorList>
            <person name="Zhang X."/>
            <person name="Feng G."/>
            <person name="Zhu H."/>
        </authorList>
    </citation>
    <scope>NUCLEOTIDE SEQUENCE [LARGE SCALE GENOMIC DNA]</scope>
    <source>
        <strain evidence="2 3">DSM 14656</strain>
    </source>
</reference>
<accession>A0A4Z0BR79</accession>
<dbReference type="EMBL" id="SMLM01000003">
    <property type="protein sequence ID" value="TFZ00525.1"/>
    <property type="molecule type" value="Genomic_DNA"/>
</dbReference>
<keyword evidence="3" id="KW-1185">Reference proteome</keyword>
<dbReference type="AlphaFoldDB" id="A0A4Z0BR79"/>
<gene>
    <name evidence="2" type="ORF">EZ313_18880</name>
</gene>
<dbReference type="InterPro" id="IPR025293">
    <property type="entry name" value="YfiR/HmsC-like"/>
</dbReference>
<dbReference type="RefSeq" id="WP_135264865.1">
    <property type="nucleotide sequence ID" value="NZ_SMLM01000003.1"/>
</dbReference>
<sequence>MSARPHMRLPPPWRLWLLLACAWHGLLYAAAPAPAAAPGESVLKAAFLYRIAGLVEWPPGTFERQDDPLVVAVAGHEAVAAELEQIAAGRTLDGRPIVVRRVREGEPIAGAHVLMIGATGETRVRELAASATGPVLVVTEQENGHRLGGILNFTSDGDRVRFTASLPVADARGVRLSARLLAVAQSVEGRSR</sequence>
<feature type="signal peptide" evidence="1">
    <location>
        <begin position="1"/>
        <end position="29"/>
    </location>
</feature>
<evidence type="ECO:0000313" key="3">
    <source>
        <dbReference type="Proteomes" id="UP000298180"/>
    </source>
</evidence>
<organism evidence="2 3">
    <name type="scientific">Ramlibacter henchirensis</name>
    <dbReference type="NCBI Taxonomy" id="204072"/>
    <lineage>
        <taxon>Bacteria</taxon>
        <taxon>Pseudomonadati</taxon>
        <taxon>Pseudomonadota</taxon>
        <taxon>Betaproteobacteria</taxon>
        <taxon>Burkholderiales</taxon>
        <taxon>Comamonadaceae</taxon>
        <taxon>Ramlibacter</taxon>
    </lineage>
</organism>
<evidence type="ECO:0000256" key="1">
    <source>
        <dbReference type="SAM" id="SignalP"/>
    </source>
</evidence>
<name>A0A4Z0BR79_9BURK</name>
<dbReference type="Proteomes" id="UP000298180">
    <property type="component" value="Unassembled WGS sequence"/>
</dbReference>
<dbReference type="OrthoDB" id="277577at2"/>
<protein>
    <submittedName>
        <fullName evidence="2">YfiR family protein</fullName>
    </submittedName>
</protein>
<dbReference type="Pfam" id="PF13689">
    <property type="entry name" value="DUF4154"/>
    <property type="match status" value="1"/>
</dbReference>